<dbReference type="EMBL" id="BMAC01000017">
    <property type="protein sequence ID" value="GFP80297.1"/>
    <property type="molecule type" value="Genomic_DNA"/>
</dbReference>
<comment type="caution">
    <text evidence="2">The sequence shown here is derived from an EMBL/GenBank/DDBJ whole genome shotgun (WGS) entry which is preliminary data.</text>
</comment>
<accession>A0A830B005</accession>
<evidence type="ECO:0000313" key="3">
    <source>
        <dbReference type="Proteomes" id="UP000653305"/>
    </source>
</evidence>
<feature type="compositionally biased region" description="Basic residues" evidence="1">
    <location>
        <begin position="62"/>
        <end position="77"/>
    </location>
</feature>
<evidence type="ECO:0000256" key="1">
    <source>
        <dbReference type="SAM" id="MobiDB-lite"/>
    </source>
</evidence>
<reference evidence="2" key="1">
    <citation type="submission" date="2020-07" db="EMBL/GenBank/DDBJ databases">
        <title>Ethylene signaling mediates host invasion by parasitic plants.</title>
        <authorList>
            <person name="Yoshida S."/>
        </authorList>
    </citation>
    <scope>NUCLEOTIDE SEQUENCE</scope>
    <source>
        <strain evidence="2">Okayama</strain>
    </source>
</reference>
<name>A0A830B005_9LAMI</name>
<dbReference type="AlphaFoldDB" id="A0A830B005"/>
<gene>
    <name evidence="2" type="ORF">PHJA_000173100</name>
</gene>
<feature type="region of interest" description="Disordered" evidence="1">
    <location>
        <begin position="1"/>
        <end position="25"/>
    </location>
</feature>
<evidence type="ECO:0000313" key="2">
    <source>
        <dbReference type="EMBL" id="GFP80297.1"/>
    </source>
</evidence>
<keyword evidence="3" id="KW-1185">Reference proteome</keyword>
<dbReference type="Proteomes" id="UP000653305">
    <property type="component" value="Unassembled WGS sequence"/>
</dbReference>
<feature type="region of interest" description="Disordered" evidence="1">
    <location>
        <begin position="60"/>
        <end position="85"/>
    </location>
</feature>
<proteinExistence type="predicted"/>
<organism evidence="2 3">
    <name type="scientific">Phtheirospermum japonicum</name>
    <dbReference type="NCBI Taxonomy" id="374723"/>
    <lineage>
        <taxon>Eukaryota</taxon>
        <taxon>Viridiplantae</taxon>
        <taxon>Streptophyta</taxon>
        <taxon>Embryophyta</taxon>
        <taxon>Tracheophyta</taxon>
        <taxon>Spermatophyta</taxon>
        <taxon>Magnoliopsida</taxon>
        <taxon>eudicotyledons</taxon>
        <taxon>Gunneridae</taxon>
        <taxon>Pentapetalae</taxon>
        <taxon>asterids</taxon>
        <taxon>lamiids</taxon>
        <taxon>Lamiales</taxon>
        <taxon>Orobanchaceae</taxon>
        <taxon>Orobanchaceae incertae sedis</taxon>
        <taxon>Phtheirospermum</taxon>
    </lineage>
</organism>
<protein>
    <submittedName>
        <fullName evidence="2">Uncharacterized protein</fullName>
    </submittedName>
</protein>
<sequence>MAQGLFPAHASPDKGSSPLSSPSLNQCRHIPTLARVLPNHSSKCRKPSALLAHNRTGFRNPSMRRARSSHHPARRVSSHTGTRFSHTCRTRSASSYATCACAEPTRHIKPTVEHRCTSAPFSHVCAELAQHIKATIKHRLIPAPNASSHPDTLVSVVGAPRARQPVARLGQQVTPVPQREMISRAKESTPPLEYDPINCICVKTLAKFDCEKNFEVPTALHCFTDASRSYIGASSDH</sequence>